<gene>
    <name evidence="8 10" type="primary">cmk</name>
    <name evidence="10" type="ORF">DDQ50_14180</name>
</gene>
<sequence length="224" mass="24127">MTDWTRTVVAVDGPAGSGKSSVSRAAARELGFAFLDTGAAYRALAWLALERAVDLDDADAVFGLLADWDYRISTDPDDVRVWVAGTEVTQAIRETRVSSVVSSVARVPAVREALGRHFRLTLDEPGAPGVIAEGRDITTVVAPDASVRVLLTASESVRLARRAGELGSVTREELARQVTERDRRDSQVVDFMTAADGVTTLDSSELDFDQTVRALVTIVKAPRN</sequence>
<dbReference type="GO" id="GO:0005737">
    <property type="term" value="C:cytoplasm"/>
    <property type="evidence" value="ECO:0007669"/>
    <property type="project" value="UniProtKB-SubCell"/>
</dbReference>
<comment type="catalytic activity">
    <reaction evidence="7 8">
        <text>CMP + ATP = CDP + ADP</text>
        <dbReference type="Rhea" id="RHEA:11600"/>
        <dbReference type="ChEBI" id="CHEBI:30616"/>
        <dbReference type="ChEBI" id="CHEBI:58069"/>
        <dbReference type="ChEBI" id="CHEBI:60377"/>
        <dbReference type="ChEBI" id="CHEBI:456216"/>
        <dbReference type="EC" id="2.7.4.25"/>
    </reaction>
</comment>
<reference evidence="10 11" key="1">
    <citation type="submission" date="2018-05" db="EMBL/GenBank/DDBJ databases">
        <title>Amnibacterium sp. M8JJ-5, whole genome shotgun sequence.</title>
        <authorList>
            <person name="Tuo L."/>
        </authorList>
    </citation>
    <scope>NUCLEOTIDE SEQUENCE [LARGE SCALE GENOMIC DNA]</scope>
    <source>
        <strain evidence="10 11">M8JJ-5</strain>
    </source>
</reference>
<dbReference type="Gene3D" id="3.40.50.300">
    <property type="entry name" value="P-loop containing nucleotide triphosphate hydrolases"/>
    <property type="match status" value="1"/>
</dbReference>
<evidence type="ECO:0000256" key="4">
    <source>
        <dbReference type="ARBA" id="ARBA00022777"/>
    </source>
</evidence>
<comment type="similarity">
    <text evidence="1 8">Belongs to the cytidylate kinase family. Type 1 subfamily.</text>
</comment>
<evidence type="ECO:0000256" key="7">
    <source>
        <dbReference type="ARBA" id="ARBA00048478"/>
    </source>
</evidence>
<feature type="binding site" evidence="8">
    <location>
        <begin position="13"/>
        <end position="21"/>
    </location>
    <ligand>
        <name>ATP</name>
        <dbReference type="ChEBI" id="CHEBI:30616"/>
    </ligand>
</feature>
<keyword evidence="8" id="KW-0963">Cytoplasm</keyword>
<comment type="caution">
    <text evidence="10">The sequence shown here is derived from an EMBL/GenBank/DDBJ whole genome shotgun (WGS) entry which is preliminary data.</text>
</comment>
<comment type="catalytic activity">
    <reaction evidence="6 8">
        <text>dCMP + ATP = dCDP + ADP</text>
        <dbReference type="Rhea" id="RHEA:25094"/>
        <dbReference type="ChEBI" id="CHEBI:30616"/>
        <dbReference type="ChEBI" id="CHEBI:57566"/>
        <dbReference type="ChEBI" id="CHEBI:58593"/>
        <dbReference type="ChEBI" id="CHEBI:456216"/>
        <dbReference type="EC" id="2.7.4.25"/>
    </reaction>
</comment>
<dbReference type="CDD" id="cd02020">
    <property type="entry name" value="CMPK"/>
    <property type="match status" value="1"/>
</dbReference>
<dbReference type="GO" id="GO:0005524">
    <property type="term" value="F:ATP binding"/>
    <property type="evidence" value="ECO:0007669"/>
    <property type="project" value="UniProtKB-UniRule"/>
</dbReference>
<dbReference type="InterPro" id="IPR011994">
    <property type="entry name" value="Cytidylate_kinase_dom"/>
</dbReference>
<dbReference type="InterPro" id="IPR027417">
    <property type="entry name" value="P-loop_NTPase"/>
</dbReference>
<organism evidence="10 11">
    <name type="scientific">Amnibacterium flavum</name>
    <dbReference type="NCBI Taxonomy" id="2173173"/>
    <lineage>
        <taxon>Bacteria</taxon>
        <taxon>Bacillati</taxon>
        <taxon>Actinomycetota</taxon>
        <taxon>Actinomycetes</taxon>
        <taxon>Micrococcales</taxon>
        <taxon>Microbacteriaceae</taxon>
        <taxon>Amnibacterium</taxon>
    </lineage>
</organism>
<dbReference type="AlphaFoldDB" id="A0A2V1HQC6"/>
<protein>
    <recommendedName>
        <fullName evidence="8">Cytidylate kinase</fullName>
        <shortName evidence="8">CK</shortName>
        <ecNumber evidence="8">2.7.4.25</ecNumber>
    </recommendedName>
    <alternativeName>
        <fullName evidence="8">Cytidine monophosphate kinase</fullName>
        <shortName evidence="8">CMP kinase</shortName>
    </alternativeName>
</protein>
<dbReference type="EMBL" id="QEOP01000002">
    <property type="protein sequence ID" value="PVZ94816.1"/>
    <property type="molecule type" value="Genomic_DNA"/>
</dbReference>
<evidence type="ECO:0000256" key="6">
    <source>
        <dbReference type="ARBA" id="ARBA00047615"/>
    </source>
</evidence>
<keyword evidence="3 8" id="KW-0547">Nucleotide-binding</keyword>
<comment type="subcellular location">
    <subcellularLocation>
        <location evidence="8">Cytoplasm</location>
    </subcellularLocation>
</comment>
<evidence type="ECO:0000256" key="8">
    <source>
        <dbReference type="HAMAP-Rule" id="MF_00238"/>
    </source>
</evidence>
<dbReference type="EC" id="2.7.4.25" evidence="8"/>
<dbReference type="Proteomes" id="UP000244893">
    <property type="component" value="Unassembled WGS sequence"/>
</dbReference>
<dbReference type="HAMAP" id="MF_00238">
    <property type="entry name" value="Cytidyl_kinase_type1"/>
    <property type="match status" value="1"/>
</dbReference>
<dbReference type="GO" id="GO:0036431">
    <property type="term" value="F:dCMP kinase activity"/>
    <property type="evidence" value="ECO:0007669"/>
    <property type="project" value="InterPro"/>
</dbReference>
<evidence type="ECO:0000259" key="9">
    <source>
        <dbReference type="Pfam" id="PF02224"/>
    </source>
</evidence>
<dbReference type="Pfam" id="PF02224">
    <property type="entry name" value="Cytidylate_kin"/>
    <property type="match status" value="1"/>
</dbReference>
<dbReference type="SUPFAM" id="SSF52540">
    <property type="entry name" value="P-loop containing nucleoside triphosphate hydrolases"/>
    <property type="match status" value="1"/>
</dbReference>
<dbReference type="GO" id="GO:0006220">
    <property type="term" value="P:pyrimidine nucleotide metabolic process"/>
    <property type="evidence" value="ECO:0007669"/>
    <property type="project" value="UniProtKB-UniRule"/>
</dbReference>
<feature type="domain" description="Cytidylate kinase" evidence="9">
    <location>
        <begin position="9"/>
        <end position="220"/>
    </location>
</feature>
<evidence type="ECO:0000256" key="5">
    <source>
        <dbReference type="ARBA" id="ARBA00022840"/>
    </source>
</evidence>
<accession>A0A2V1HQC6</accession>
<keyword evidence="4 8" id="KW-0418">Kinase</keyword>
<dbReference type="NCBIfam" id="TIGR00017">
    <property type="entry name" value="cmk"/>
    <property type="match status" value="1"/>
</dbReference>
<evidence type="ECO:0000256" key="3">
    <source>
        <dbReference type="ARBA" id="ARBA00022741"/>
    </source>
</evidence>
<keyword evidence="5 8" id="KW-0067">ATP-binding</keyword>
<dbReference type="GO" id="GO:0036430">
    <property type="term" value="F:CMP kinase activity"/>
    <property type="evidence" value="ECO:0007669"/>
    <property type="project" value="RHEA"/>
</dbReference>
<dbReference type="OrthoDB" id="9807434at2"/>
<proteinExistence type="inferred from homology"/>
<evidence type="ECO:0000313" key="10">
    <source>
        <dbReference type="EMBL" id="PVZ94816.1"/>
    </source>
</evidence>
<dbReference type="InterPro" id="IPR003136">
    <property type="entry name" value="Cytidylate_kin"/>
</dbReference>
<name>A0A2V1HQC6_9MICO</name>
<evidence type="ECO:0000313" key="11">
    <source>
        <dbReference type="Proteomes" id="UP000244893"/>
    </source>
</evidence>
<dbReference type="RefSeq" id="WP_116757327.1">
    <property type="nucleotide sequence ID" value="NZ_JBHUEX010000001.1"/>
</dbReference>
<evidence type="ECO:0000256" key="2">
    <source>
        <dbReference type="ARBA" id="ARBA00022679"/>
    </source>
</evidence>
<keyword evidence="11" id="KW-1185">Reference proteome</keyword>
<keyword evidence="2 8" id="KW-0808">Transferase</keyword>
<evidence type="ECO:0000256" key="1">
    <source>
        <dbReference type="ARBA" id="ARBA00009427"/>
    </source>
</evidence>